<dbReference type="InterPro" id="IPR013762">
    <property type="entry name" value="Integrase-like_cat_sf"/>
</dbReference>
<evidence type="ECO:0000256" key="1">
    <source>
        <dbReference type="ARBA" id="ARBA00023172"/>
    </source>
</evidence>
<feature type="compositionally biased region" description="Gly residues" evidence="2">
    <location>
        <begin position="394"/>
        <end position="403"/>
    </location>
</feature>
<protein>
    <submittedName>
        <fullName evidence="3">Uncharacterized protein</fullName>
    </submittedName>
</protein>
<evidence type="ECO:0000256" key="2">
    <source>
        <dbReference type="SAM" id="MobiDB-lite"/>
    </source>
</evidence>
<feature type="compositionally biased region" description="Basic and acidic residues" evidence="2">
    <location>
        <begin position="380"/>
        <end position="390"/>
    </location>
</feature>
<accession>A0ABN9PE80</accession>
<feature type="compositionally biased region" description="Gly residues" evidence="2">
    <location>
        <begin position="411"/>
        <end position="426"/>
    </location>
</feature>
<dbReference type="SUPFAM" id="SSF56349">
    <property type="entry name" value="DNA breaking-rejoining enzymes"/>
    <property type="match status" value="1"/>
</dbReference>
<reference evidence="3" key="1">
    <citation type="submission" date="2023-10" db="EMBL/GenBank/DDBJ databases">
        <authorList>
            <person name="Chen Y."/>
            <person name="Shah S."/>
            <person name="Dougan E. K."/>
            <person name="Thang M."/>
            <person name="Chan C."/>
        </authorList>
    </citation>
    <scope>NUCLEOTIDE SEQUENCE [LARGE SCALE GENOMIC DNA]</scope>
</reference>
<name>A0ABN9PE80_9DINO</name>
<comment type="caution">
    <text evidence="3">The sequence shown here is derived from an EMBL/GenBank/DDBJ whole genome shotgun (WGS) entry which is preliminary data.</text>
</comment>
<dbReference type="EMBL" id="CAUYUJ010000536">
    <property type="protein sequence ID" value="CAK0791193.1"/>
    <property type="molecule type" value="Genomic_DNA"/>
</dbReference>
<dbReference type="Gene3D" id="1.10.443.10">
    <property type="entry name" value="Intergrase catalytic core"/>
    <property type="match status" value="1"/>
</dbReference>
<feature type="non-terminal residue" evidence="3">
    <location>
        <position position="1"/>
    </location>
</feature>
<sequence length="1718" mass="181378">RVVVALNPGTPGTAAIVTVDGEEYDDQVVGNADVLHWDLLPGGAPGGVFPWAPAARYYRFRAIPTVAALTAAAGRACARLGLAAPAGPVVPNVAGRAPAAAAPAAAPAGALALPAGGAPGPEGGGVAALVAALGGRAGGAAGGALAPAPAPAAAAVAPAAPVAGGAPAPPAGLGVLAPGPAGPAVVAAPGVAPPAAVPAPAGVPAGGAQASPGGDARIFAVVRDARGVRRADFRVMVAQMVELPWPDWPVRGPRTLLWVLQYMAQRSGAPTAHHQRWLAETGLDPESPGVDIHQMGRMVLESAVTYDQEHAANLAHLELVVRSVQVQEERYRQLVTPCDAGAADRAVMMGSQELDGSARVCPALRDHLAQELQREMAVAKERRKAREERALAGGVPGQPGAGRGRGRRGGGRGGRGGGPNAAGGDGRLAPGRMAWPAAAPVPLGPAEPANSAGFSPGGAGRRLQDDDRQRDIFPLPLLAAADVAPRASGTRRRVRAGHAFAHALDRANAAVHALNDLYGDQSSPAPTPSAGQRCAAAHIWDSVAALGPEPPEYRDDVSDINGALRELLAGSALCPDGGGPTTPYVPDLVSWPDVSQPPAPLLGLLGERDSAALREWRCQMLREPEEARQLRAEACPRGPYTDPALLRSLPDYAAFLSAMVERSMLTFAPARGRRVNMGIFFVPEKSGRLRVIFDTRLANCAFVDAPRTQLPSASAWGRLETGDARVSIASADLDVAPDGMEEFFVLPPIPAKHLAPYGVAVDGVEGESLLLPQVVVLPMGFSWALHLCQTVLEASLGRAGFPQSDLILDGRCGCQLTSDLDSVAGAGYVDSYFVLGGSPKTVSERLQAITDDLTRHGLTVHELEPPSQDRDFLGLSLREGRWLSLRTRNIWRLRAAIRATLRRQVISGFLLRVLTGHIHLGAAAAKRAAGPVASPLWPAVRHELQLVHDLLPLCTVDLGAPWHGRVACTDASPFGLGVVARRAPKDRVGTIGRVAEKWRYKVEGGAQARRRTIEINGDNSSEQFGSLEGDFGVSTQLVGDGITEGLPFEGVLGEASEGPVELQLPRAPGGTAKSIMDMRPVVDFDEVPSHFIRGPAWGSVAAVYIEGRANILALEGEALVLGYRHLLRSTSAFGSRFLILSDNLPLVLSVGKGRARSKHFQSTLRKICALSVATGSTLAVRWIPSEAGCSPMRRLVLVLALAQAAAAARRSAAPAPSALRAERASRAQALAAETTAVAGLSLLERLAARSSTARLYRGALTSFVDFCVERRLDWATHSGLDEALVLYMDSEFLLGGGGSQGNVLLAAVAHFLGSFHKRTSLLLPRAHRAAAAWARRAPARTRLPLPRRVVFALAGLLVHDGFPRLAICILVMFASYLRPGEAAKLRGRHLISPSEAAGAGYQFFGLLLHESGQGPGKTGVNDESILFDREAWLNPLLHALKQSTAPSEPLWGQEVGRLGALFAQACRRLSLDRLRPHLHSLRRGGASDDMLSQRRQLGEIQRRGRWRTAKSLNRYTKETKLLDQLAWIPPEVMELGAFVESNLEALVGGCLPGWLATGGDGGCPPADAVKRHLHRQHRRAAAPGRALRRRPVLELFCGAGRIAEALLARGVAAFGLDWQRSSLEDHVLPAFIATVVGRIRSRAVGAVWLGTPCTSWTRALRRPLRSDRYPFGLPDLSSSEQARAAAGNATLRMTVIIIRECISARVPVFLENPQTSQI</sequence>
<evidence type="ECO:0000313" key="3">
    <source>
        <dbReference type="EMBL" id="CAK0791193.1"/>
    </source>
</evidence>
<keyword evidence="1" id="KW-0233">DNA recombination</keyword>
<organism evidence="3 4">
    <name type="scientific">Prorocentrum cordatum</name>
    <dbReference type="NCBI Taxonomy" id="2364126"/>
    <lineage>
        <taxon>Eukaryota</taxon>
        <taxon>Sar</taxon>
        <taxon>Alveolata</taxon>
        <taxon>Dinophyceae</taxon>
        <taxon>Prorocentrales</taxon>
        <taxon>Prorocentraceae</taxon>
        <taxon>Prorocentrum</taxon>
    </lineage>
</organism>
<feature type="non-terminal residue" evidence="3">
    <location>
        <position position="1718"/>
    </location>
</feature>
<dbReference type="InterPro" id="IPR011010">
    <property type="entry name" value="DNA_brk_join_enz"/>
</dbReference>
<gene>
    <name evidence="3" type="ORF">PCOR1329_LOCUS2158</name>
</gene>
<evidence type="ECO:0000313" key="4">
    <source>
        <dbReference type="Proteomes" id="UP001189429"/>
    </source>
</evidence>
<keyword evidence="4" id="KW-1185">Reference proteome</keyword>
<dbReference type="Proteomes" id="UP001189429">
    <property type="component" value="Unassembled WGS sequence"/>
</dbReference>
<feature type="region of interest" description="Disordered" evidence="2">
    <location>
        <begin position="380"/>
        <end position="464"/>
    </location>
</feature>
<proteinExistence type="predicted"/>